<reference evidence="2" key="1">
    <citation type="journal article" date="2023" name="IScience">
        <title>Live-bearing cockroach genome reveals convergent evolutionary mechanisms linked to viviparity in insects and beyond.</title>
        <authorList>
            <person name="Fouks B."/>
            <person name="Harrison M.C."/>
            <person name="Mikhailova A.A."/>
            <person name="Marchal E."/>
            <person name="English S."/>
            <person name="Carruthers M."/>
            <person name="Jennings E.C."/>
            <person name="Chiamaka E.L."/>
            <person name="Frigard R.A."/>
            <person name="Pippel M."/>
            <person name="Attardo G.M."/>
            <person name="Benoit J.B."/>
            <person name="Bornberg-Bauer E."/>
            <person name="Tobe S.S."/>
        </authorList>
    </citation>
    <scope>NUCLEOTIDE SEQUENCE</scope>
    <source>
        <strain evidence="2">Stay&amp;Tobe</strain>
    </source>
</reference>
<proteinExistence type="predicted"/>
<accession>A0AAD8AB22</accession>
<feature type="compositionally biased region" description="Polar residues" evidence="1">
    <location>
        <begin position="110"/>
        <end position="138"/>
    </location>
</feature>
<feature type="non-terminal residue" evidence="2">
    <location>
        <position position="1"/>
    </location>
</feature>
<name>A0AAD8AB22_DIPPU</name>
<keyword evidence="3" id="KW-1185">Reference proteome</keyword>
<dbReference type="Proteomes" id="UP001233999">
    <property type="component" value="Unassembled WGS sequence"/>
</dbReference>
<reference evidence="2" key="2">
    <citation type="submission" date="2023-05" db="EMBL/GenBank/DDBJ databases">
        <authorList>
            <person name="Fouks B."/>
        </authorList>
    </citation>
    <scope>NUCLEOTIDE SEQUENCE</scope>
    <source>
        <strain evidence="2">Stay&amp;Tobe</strain>
        <tissue evidence="2">Testes</tissue>
    </source>
</reference>
<evidence type="ECO:0000313" key="3">
    <source>
        <dbReference type="Proteomes" id="UP001233999"/>
    </source>
</evidence>
<sequence length="145" mass="15489">NLLEPSPSTSTVTPLSPQDHHRALDELLNDMLLTVENIPDLPPTCGNIPPAKQLNNGYGANDTSAPGDDTETDDNIPYHARQDSRPFTYGMLQMHPGLASPSLVRKASFRTGTTGTPKGSPVSSTATLRQSPLITSAQPSPPEEF</sequence>
<dbReference type="AlphaFoldDB" id="A0AAD8AB22"/>
<feature type="non-terminal residue" evidence="2">
    <location>
        <position position="145"/>
    </location>
</feature>
<gene>
    <name evidence="2" type="ORF">L9F63_027250</name>
</gene>
<evidence type="ECO:0000256" key="1">
    <source>
        <dbReference type="SAM" id="MobiDB-lite"/>
    </source>
</evidence>
<evidence type="ECO:0000313" key="2">
    <source>
        <dbReference type="EMBL" id="KAJ9595365.1"/>
    </source>
</evidence>
<feature type="region of interest" description="Disordered" evidence="1">
    <location>
        <begin position="102"/>
        <end position="145"/>
    </location>
</feature>
<feature type="region of interest" description="Disordered" evidence="1">
    <location>
        <begin position="39"/>
        <end position="82"/>
    </location>
</feature>
<comment type="caution">
    <text evidence="2">The sequence shown here is derived from an EMBL/GenBank/DDBJ whole genome shotgun (WGS) entry which is preliminary data.</text>
</comment>
<organism evidence="2 3">
    <name type="scientific">Diploptera punctata</name>
    <name type="common">Pacific beetle cockroach</name>
    <dbReference type="NCBI Taxonomy" id="6984"/>
    <lineage>
        <taxon>Eukaryota</taxon>
        <taxon>Metazoa</taxon>
        <taxon>Ecdysozoa</taxon>
        <taxon>Arthropoda</taxon>
        <taxon>Hexapoda</taxon>
        <taxon>Insecta</taxon>
        <taxon>Pterygota</taxon>
        <taxon>Neoptera</taxon>
        <taxon>Polyneoptera</taxon>
        <taxon>Dictyoptera</taxon>
        <taxon>Blattodea</taxon>
        <taxon>Blaberoidea</taxon>
        <taxon>Blaberidae</taxon>
        <taxon>Diplopterinae</taxon>
        <taxon>Diploptera</taxon>
    </lineage>
</organism>
<dbReference type="EMBL" id="JASPKZ010002355">
    <property type="protein sequence ID" value="KAJ9595365.1"/>
    <property type="molecule type" value="Genomic_DNA"/>
</dbReference>
<protein>
    <submittedName>
        <fullName evidence="2">Uncharacterized protein</fullName>
    </submittedName>
</protein>
<feature type="compositionally biased region" description="Polar residues" evidence="1">
    <location>
        <begin position="53"/>
        <end position="64"/>
    </location>
</feature>